<comment type="caution">
    <text evidence="1">The sequence shown here is derived from an EMBL/GenBank/DDBJ whole genome shotgun (WGS) entry which is preliminary data.</text>
</comment>
<reference evidence="1" key="1">
    <citation type="submission" date="2020-05" db="EMBL/GenBank/DDBJ databases">
        <title>Large-scale comparative analyses of tick genomes elucidate their genetic diversity and vector capacities.</title>
        <authorList>
            <person name="Jia N."/>
            <person name="Wang J."/>
            <person name="Shi W."/>
            <person name="Du L."/>
            <person name="Sun Y."/>
            <person name="Zhan W."/>
            <person name="Jiang J."/>
            <person name="Wang Q."/>
            <person name="Zhang B."/>
            <person name="Ji P."/>
            <person name="Sakyi L.B."/>
            <person name="Cui X."/>
            <person name="Yuan T."/>
            <person name="Jiang B."/>
            <person name="Yang W."/>
            <person name="Lam T.T.-Y."/>
            <person name="Chang Q."/>
            <person name="Ding S."/>
            <person name="Wang X."/>
            <person name="Zhu J."/>
            <person name="Ruan X."/>
            <person name="Zhao L."/>
            <person name="Wei J."/>
            <person name="Que T."/>
            <person name="Du C."/>
            <person name="Cheng J."/>
            <person name="Dai P."/>
            <person name="Han X."/>
            <person name="Huang E."/>
            <person name="Gao Y."/>
            <person name="Liu J."/>
            <person name="Shao H."/>
            <person name="Ye R."/>
            <person name="Li L."/>
            <person name="Wei W."/>
            <person name="Wang X."/>
            <person name="Wang C."/>
            <person name="Yang T."/>
            <person name="Huo Q."/>
            <person name="Li W."/>
            <person name="Guo W."/>
            <person name="Chen H."/>
            <person name="Zhou L."/>
            <person name="Ni X."/>
            <person name="Tian J."/>
            <person name="Zhou Y."/>
            <person name="Sheng Y."/>
            <person name="Liu T."/>
            <person name="Pan Y."/>
            <person name="Xia L."/>
            <person name="Li J."/>
            <person name="Zhao F."/>
            <person name="Cao W."/>
        </authorList>
    </citation>
    <scope>NUCLEOTIDE SEQUENCE</scope>
    <source>
        <strain evidence="1">Hyas-2018</strain>
    </source>
</reference>
<proteinExistence type="predicted"/>
<dbReference type="EMBL" id="CM023486">
    <property type="protein sequence ID" value="KAH6929391.1"/>
    <property type="molecule type" value="Genomic_DNA"/>
</dbReference>
<organism evidence="1 2">
    <name type="scientific">Hyalomma asiaticum</name>
    <name type="common">Tick</name>
    <dbReference type="NCBI Taxonomy" id="266040"/>
    <lineage>
        <taxon>Eukaryota</taxon>
        <taxon>Metazoa</taxon>
        <taxon>Ecdysozoa</taxon>
        <taxon>Arthropoda</taxon>
        <taxon>Chelicerata</taxon>
        <taxon>Arachnida</taxon>
        <taxon>Acari</taxon>
        <taxon>Parasitiformes</taxon>
        <taxon>Ixodida</taxon>
        <taxon>Ixodoidea</taxon>
        <taxon>Ixodidae</taxon>
        <taxon>Hyalomminae</taxon>
        <taxon>Hyalomma</taxon>
    </lineage>
</organism>
<evidence type="ECO:0000313" key="2">
    <source>
        <dbReference type="Proteomes" id="UP000821845"/>
    </source>
</evidence>
<protein>
    <submittedName>
        <fullName evidence="1">Uncharacterized protein</fullName>
    </submittedName>
</protein>
<gene>
    <name evidence="1" type="ORF">HPB50_026907</name>
</gene>
<dbReference type="Proteomes" id="UP000821845">
    <property type="component" value="Chromosome 6"/>
</dbReference>
<accession>A0ACB7S618</accession>
<name>A0ACB7S618_HYAAI</name>
<keyword evidence="2" id="KW-1185">Reference proteome</keyword>
<evidence type="ECO:0000313" key="1">
    <source>
        <dbReference type="EMBL" id="KAH6929391.1"/>
    </source>
</evidence>
<sequence length="207" mass="21794">MNSCHAYFSLMMQACWPALLAALLLSATVLECAPVGVAPLSELPQDLQQLQQQQPATVPIASRAVVSTVSTVSAITTTTSTNSAGATTRSPNSSSSSSTSAPDTVGALEGSASSTFHLLDEFMDYTGSGQNLTEVGGSSSSYRLGYTVDAGGSLRKFRYEERTPEGAIVGEFGFHKNDGVIRGVRYTAEPGVHPKVLYEALVKFFSL</sequence>